<dbReference type="CDD" id="cd18584">
    <property type="entry name" value="ABC_6TM_AarD_CydD"/>
    <property type="match status" value="1"/>
</dbReference>
<dbReference type="InterPro" id="IPR027417">
    <property type="entry name" value="P-loop_NTPase"/>
</dbReference>
<evidence type="ECO:0000256" key="2">
    <source>
        <dbReference type="ARBA" id="ARBA00022692"/>
    </source>
</evidence>
<keyword evidence="6 7" id="KW-0472">Membrane</keyword>
<evidence type="ECO:0000256" key="4">
    <source>
        <dbReference type="ARBA" id="ARBA00022840"/>
    </source>
</evidence>
<dbReference type="Pfam" id="PF00005">
    <property type="entry name" value="ABC_tran"/>
    <property type="match status" value="2"/>
</dbReference>
<feature type="domain" description="ABC transmembrane type-1" evidence="9">
    <location>
        <begin position="17"/>
        <end position="297"/>
    </location>
</feature>
<evidence type="ECO:0000313" key="10">
    <source>
        <dbReference type="EMBL" id="KXZ57963.1"/>
    </source>
</evidence>
<evidence type="ECO:0000256" key="6">
    <source>
        <dbReference type="ARBA" id="ARBA00023136"/>
    </source>
</evidence>
<dbReference type="CDD" id="cd00267">
    <property type="entry name" value="ABC_ATPase"/>
    <property type="match status" value="1"/>
</dbReference>
<feature type="transmembrane region" description="Helical" evidence="7">
    <location>
        <begin position="20"/>
        <end position="40"/>
    </location>
</feature>
<dbReference type="PROSITE" id="PS50893">
    <property type="entry name" value="ABC_TRANSPORTER_2"/>
    <property type="match status" value="2"/>
</dbReference>
<comment type="caution">
    <text evidence="10">The sequence shown here is derived from an EMBL/GenBank/DDBJ whole genome shotgun (WGS) entry which is preliminary data.</text>
</comment>
<organism evidence="10 11">
    <name type="scientific">Brevibacterium ravenspurgense</name>
    <dbReference type="NCBI Taxonomy" id="479117"/>
    <lineage>
        <taxon>Bacteria</taxon>
        <taxon>Bacillati</taxon>
        <taxon>Actinomycetota</taxon>
        <taxon>Actinomycetes</taxon>
        <taxon>Micrococcales</taxon>
        <taxon>Brevibacteriaceae</taxon>
        <taxon>Brevibacterium</taxon>
    </lineage>
</organism>
<dbReference type="InterPro" id="IPR036640">
    <property type="entry name" value="ABC1_TM_sf"/>
</dbReference>
<dbReference type="PATRIC" id="fig|479117.4.peg.994"/>
<comment type="subcellular location">
    <subcellularLocation>
        <location evidence="1">Cell membrane</location>
        <topology evidence="1">Multi-pass membrane protein</topology>
    </subcellularLocation>
</comment>
<feature type="transmembrane region" description="Helical" evidence="7">
    <location>
        <begin position="234"/>
        <end position="262"/>
    </location>
</feature>
<feature type="transmembrane region" description="Helical" evidence="7">
    <location>
        <begin position="715"/>
        <end position="735"/>
    </location>
</feature>
<dbReference type="GO" id="GO:0045454">
    <property type="term" value="P:cell redox homeostasis"/>
    <property type="evidence" value="ECO:0007669"/>
    <property type="project" value="InterPro"/>
</dbReference>
<evidence type="ECO:0000259" key="9">
    <source>
        <dbReference type="PROSITE" id="PS50929"/>
    </source>
</evidence>
<dbReference type="PANTHER" id="PTHR24221">
    <property type="entry name" value="ATP-BINDING CASSETTE SUB-FAMILY B"/>
    <property type="match status" value="1"/>
</dbReference>
<dbReference type="InterPro" id="IPR017871">
    <property type="entry name" value="ABC_transporter-like_CS"/>
</dbReference>
<dbReference type="GO" id="GO:0034040">
    <property type="term" value="F:ATPase-coupled lipid transmembrane transporter activity"/>
    <property type="evidence" value="ECO:0007669"/>
    <property type="project" value="TreeGrafter"/>
</dbReference>
<accession>A0A150H7A8</accession>
<evidence type="ECO:0000256" key="1">
    <source>
        <dbReference type="ARBA" id="ARBA00004651"/>
    </source>
</evidence>
<feature type="transmembrane region" description="Helical" evidence="7">
    <location>
        <begin position="268"/>
        <end position="285"/>
    </location>
</feature>
<feature type="domain" description="ABC transporter" evidence="8">
    <location>
        <begin position="888"/>
        <end position="1096"/>
    </location>
</feature>
<keyword evidence="5 7" id="KW-1133">Transmembrane helix</keyword>
<evidence type="ECO:0000256" key="7">
    <source>
        <dbReference type="SAM" id="Phobius"/>
    </source>
</evidence>
<dbReference type="CDD" id="cd03228">
    <property type="entry name" value="ABCC_MRP_Like"/>
    <property type="match status" value="1"/>
</dbReference>
<dbReference type="RefSeq" id="WP_244878119.1">
    <property type="nucleotide sequence ID" value="NZ_LQQC01000010.1"/>
</dbReference>
<evidence type="ECO:0000313" key="11">
    <source>
        <dbReference type="Proteomes" id="UP000243589"/>
    </source>
</evidence>
<dbReference type="InterPro" id="IPR003593">
    <property type="entry name" value="AAA+_ATPase"/>
</dbReference>
<dbReference type="PANTHER" id="PTHR24221:SF654">
    <property type="entry name" value="ATP-BINDING CASSETTE SUB-FAMILY B MEMBER 6"/>
    <property type="match status" value="1"/>
</dbReference>
<evidence type="ECO:0000256" key="3">
    <source>
        <dbReference type="ARBA" id="ARBA00022741"/>
    </source>
</evidence>
<feature type="transmembrane region" description="Helical" evidence="7">
    <location>
        <begin position="688"/>
        <end position="709"/>
    </location>
</feature>
<gene>
    <name evidence="10" type="primary">cydD</name>
    <name evidence="10" type="ORF">Bravens_00995</name>
</gene>
<feature type="transmembrane region" description="Helical" evidence="7">
    <location>
        <begin position="155"/>
        <end position="175"/>
    </location>
</feature>
<dbReference type="GO" id="GO:0034775">
    <property type="term" value="P:glutathione transmembrane transport"/>
    <property type="evidence" value="ECO:0007669"/>
    <property type="project" value="InterPro"/>
</dbReference>
<dbReference type="InterPro" id="IPR014223">
    <property type="entry name" value="ABC_CydC/D"/>
</dbReference>
<feature type="transmembrane region" description="Helical" evidence="7">
    <location>
        <begin position="573"/>
        <end position="601"/>
    </location>
</feature>
<dbReference type="PROSITE" id="PS50929">
    <property type="entry name" value="ABC_TM1F"/>
    <property type="match status" value="2"/>
</dbReference>
<proteinExistence type="predicted"/>
<feature type="domain" description="ABC transporter" evidence="8">
    <location>
        <begin position="331"/>
        <end position="555"/>
    </location>
</feature>
<dbReference type="Pfam" id="PF00664">
    <property type="entry name" value="ABC_membrane"/>
    <property type="match status" value="2"/>
</dbReference>
<feature type="transmembrane region" description="Helical" evidence="7">
    <location>
        <begin position="800"/>
        <end position="822"/>
    </location>
</feature>
<feature type="transmembrane region" description="Helical" evidence="7">
    <location>
        <begin position="52"/>
        <end position="72"/>
    </location>
</feature>
<protein>
    <submittedName>
        <fullName evidence="10">ATP-binding/permease protein CydD</fullName>
    </submittedName>
</protein>
<dbReference type="SUPFAM" id="SSF52540">
    <property type="entry name" value="P-loop containing nucleoside triphosphate hydrolases"/>
    <property type="match status" value="2"/>
</dbReference>
<feature type="domain" description="ABC transmembrane type-1" evidence="9">
    <location>
        <begin position="574"/>
        <end position="836"/>
    </location>
</feature>
<dbReference type="Proteomes" id="UP000243589">
    <property type="component" value="Unassembled WGS sequence"/>
</dbReference>
<dbReference type="NCBIfam" id="TIGR02868">
    <property type="entry name" value="CydC"/>
    <property type="match status" value="1"/>
</dbReference>
<dbReference type="GO" id="GO:0005886">
    <property type="term" value="C:plasma membrane"/>
    <property type="evidence" value="ECO:0007669"/>
    <property type="project" value="UniProtKB-SubCell"/>
</dbReference>
<dbReference type="Gene3D" id="3.40.50.300">
    <property type="entry name" value="P-loop containing nucleotide triphosphate hydrolases"/>
    <property type="match status" value="2"/>
</dbReference>
<dbReference type="AlphaFoldDB" id="A0A150H7A8"/>
<dbReference type="SMART" id="SM00382">
    <property type="entry name" value="AAA"/>
    <property type="match status" value="2"/>
</dbReference>
<dbReference type="SUPFAM" id="SSF90123">
    <property type="entry name" value="ABC transporter transmembrane region"/>
    <property type="match status" value="2"/>
</dbReference>
<dbReference type="InterPro" id="IPR003439">
    <property type="entry name" value="ABC_transporter-like_ATP-bd"/>
</dbReference>
<keyword evidence="2 7" id="KW-0812">Transmembrane</keyword>
<dbReference type="InterPro" id="IPR011527">
    <property type="entry name" value="ABC1_TM_dom"/>
</dbReference>
<dbReference type="EMBL" id="LQQC01000010">
    <property type="protein sequence ID" value="KXZ57963.1"/>
    <property type="molecule type" value="Genomic_DNA"/>
</dbReference>
<dbReference type="InterPro" id="IPR039421">
    <property type="entry name" value="Type_1_exporter"/>
</dbReference>
<feature type="transmembrane region" description="Helical" evidence="7">
    <location>
        <begin position="125"/>
        <end position="149"/>
    </location>
</feature>
<reference evidence="10 11" key="1">
    <citation type="submission" date="2016-01" db="EMBL/GenBank/DDBJ databases">
        <title>Use of Whole Genome Sequencing to ascertain that Brevibacterium massiliense (Roux, Raoult 2009) is a later heterotypic synonym of Brevibacterium ravenspurgense (Mages 2008).</title>
        <authorList>
            <person name="Bernier A.-M."/>
            <person name="Burdz T."/>
            <person name="Huynh C."/>
            <person name="Pachecho A.L."/>
            <person name="Wiebe D."/>
            <person name="Bonner C."/>
            <person name="Bernard K."/>
        </authorList>
    </citation>
    <scope>NUCLEOTIDE SEQUENCE [LARGE SCALE GENOMIC DNA]</scope>
    <source>
        <strain evidence="10 11">CCUG56047</strain>
    </source>
</reference>
<feature type="transmembrane region" description="Helical" evidence="7">
    <location>
        <begin position="607"/>
        <end position="627"/>
    </location>
</feature>
<keyword evidence="3" id="KW-0547">Nucleotide-binding</keyword>
<keyword evidence="4 10" id="KW-0067">ATP-binding</keyword>
<name>A0A150H7A8_9MICO</name>
<dbReference type="Gene3D" id="1.20.1560.10">
    <property type="entry name" value="ABC transporter type 1, transmembrane domain"/>
    <property type="match status" value="2"/>
</dbReference>
<evidence type="ECO:0000256" key="5">
    <source>
        <dbReference type="ARBA" id="ARBA00022989"/>
    </source>
</evidence>
<dbReference type="GO" id="GO:0005524">
    <property type="term" value="F:ATP binding"/>
    <property type="evidence" value="ECO:0007669"/>
    <property type="project" value="UniProtKB-KW"/>
</dbReference>
<dbReference type="GO" id="GO:0140359">
    <property type="term" value="F:ABC-type transporter activity"/>
    <property type="evidence" value="ECO:0007669"/>
    <property type="project" value="InterPro"/>
</dbReference>
<sequence length="1096" mass="114748">MSSPWAPASAVPSGRRALGVLVGVAAAKALGLVLIAEAAARGVTGVMVGEDVSLAVFLGVLGAFVRGAAAWAQRAAGARAAVGVKTALRRKLIGRSVGSGGRDLDIDDGALVLTATRSLDDLDDYFTGVLPALTASAVIPLAVIVRVVFADWVSAALLVITLPLVPVFMILIGRYTEERVGQALKSLDRLSDNLVELARGLPVLVGLGRVRAQTEALVRISDSYRRTTMQTLKVAFLSALALELISTLSVALVAVFIGVRLVNGTLDLSAGLLALVLAPEVFLPLRQLGAAFHSTENGLAVFDRIRGLIASPRSAVFGSRGAESAGSEVTVQFAEVSVSYGDSVALPPVSGQIGPGLTVLTGASGAGKSTFLGVLAGLVRPGETASVTGSLTGVPDSLAFADQSPRFFTSTVGEELRLFGGSEIDTAALKQRAALDLDDAAAVDALSPGEARRLSLARAFARVDSGAQLLIVDEPTAHLDDTSAARVRRELQTISETCPVIAASHDPALTTAGTRLHIGAPARDLDAVEPAADPVESNTRPNLDEGAEDVRPASTWQLLRRAADAVGFTTGRFWLGVLSAVGAVAAGTALTAVSAWLIVYASFQPPIMYLLVAIVGVRFFGLSRSVLTYTHQLNLHHAILGKLASLRRQLWQTFAREGTANRAVARSDVALRRLVSDVDDIRDAAPRVLVPPLVAVIIGAAAVVVFWIFLPQAALALAAVLALALTVGPAAALLAERRAGVQRLEYRARVLGQLTRLLAAKSDLIANGKADAAAAALIEEDERVGAFEKRILQSSGLGEGIVTFLLSALSALMLVIAGPAVISGSISAEALAILVLVPLALIDAYLDSLRAVQQWPALASVLQRVPELGAEEEHDAKQPHPVESIRSAQLRGIRASWPTGPEILTGVNADIARGRWTTVTGPSGSGKTTLVSVILRFLDPSAGTYTADDANLLKVGPEDLAGTVAWCPQEAHVFNSSLRANLLIARDRDDRPGDDELLEVLRRVGLDELARERGLDAVIGAGGEFLSGGQRGRLAIARTLLTGADVIVIDEPTAHLDVETAQALMADLRETLDDRAVVMVTHDQQWVSADDLRVKL</sequence>
<dbReference type="GO" id="GO:0016887">
    <property type="term" value="F:ATP hydrolysis activity"/>
    <property type="evidence" value="ECO:0007669"/>
    <property type="project" value="InterPro"/>
</dbReference>
<dbReference type="PROSITE" id="PS00211">
    <property type="entry name" value="ABC_TRANSPORTER_1"/>
    <property type="match status" value="1"/>
</dbReference>
<keyword evidence="11" id="KW-1185">Reference proteome</keyword>
<evidence type="ECO:0000259" key="8">
    <source>
        <dbReference type="PROSITE" id="PS50893"/>
    </source>
</evidence>